<gene>
    <name evidence="1" type="ordered locus">Isop_3384</name>
</gene>
<organism evidence="1 2">
    <name type="scientific">Isosphaera pallida (strain ATCC 43644 / DSM 9630 / IS1B)</name>
    <dbReference type="NCBI Taxonomy" id="575540"/>
    <lineage>
        <taxon>Bacteria</taxon>
        <taxon>Pseudomonadati</taxon>
        <taxon>Planctomycetota</taxon>
        <taxon>Planctomycetia</taxon>
        <taxon>Isosphaerales</taxon>
        <taxon>Isosphaeraceae</taxon>
        <taxon>Isosphaera</taxon>
    </lineage>
</organism>
<dbReference type="Proteomes" id="UP000008631">
    <property type="component" value="Chromosome"/>
</dbReference>
<dbReference type="EMBL" id="CP002353">
    <property type="protein sequence ID" value="ADV63943.1"/>
    <property type="molecule type" value="Genomic_DNA"/>
</dbReference>
<proteinExistence type="predicted"/>
<reference key="1">
    <citation type="submission" date="2010-11" db="EMBL/GenBank/DDBJ databases">
        <title>The complete sequence of chromosome of Isophaera pallida ATCC 43644.</title>
        <authorList>
            <consortium name="US DOE Joint Genome Institute (JGI-PGF)"/>
            <person name="Lucas S."/>
            <person name="Copeland A."/>
            <person name="Lapidus A."/>
            <person name="Bruce D."/>
            <person name="Goodwin L."/>
            <person name="Pitluck S."/>
            <person name="Kyrpides N."/>
            <person name="Mavromatis K."/>
            <person name="Pagani I."/>
            <person name="Ivanova N."/>
            <person name="Saunders E."/>
            <person name="Brettin T."/>
            <person name="Detter J.C."/>
            <person name="Han C."/>
            <person name="Tapia R."/>
            <person name="Land M."/>
            <person name="Hauser L."/>
            <person name="Markowitz V."/>
            <person name="Cheng J.-F."/>
            <person name="Hugenholtz P."/>
            <person name="Woyke T."/>
            <person name="Wu D."/>
            <person name="Eisen J.A."/>
        </authorList>
    </citation>
    <scope>NUCLEOTIDE SEQUENCE</scope>
    <source>
        <strain>ATCC 43644</strain>
    </source>
</reference>
<dbReference type="OrthoDB" id="9877150at2"/>
<dbReference type="HOGENOM" id="CLU_2585019_0_0_0"/>
<sequence>MTPPLLGTSLKTTPSPFTPPSPGVVEFALLLPKEQADELIELSRRRSESVAQILRSWIQQGLLREELAKKSAHDSLLLRD</sequence>
<accession>E8R6P1</accession>
<protein>
    <recommendedName>
        <fullName evidence="3">Ribbon-helix-helix protein CopG domain-containing protein</fullName>
    </recommendedName>
</protein>
<name>E8R6P1_ISOPI</name>
<dbReference type="RefSeq" id="WP_013566231.1">
    <property type="nucleotide sequence ID" value="NC_014962.1"/>
</dbReference>
<evidence type="ECO:0008006" key="3">
    <source>
        <dbReference type="Google" id="ProtNLM"/>
    </source>
</evidence>
<keyword evidence="2" id="KW-1185">Reference proteome</keyword>
<dbReference type="InParanoid" id="E8R6P1"/>
<dbReference type="AlphaFoldDB" id="E8R6P1"/>
<evidence type="ECO:0000313" key="2">
    <source>
        <dbReference type="Proteomes" id="UP000008631"/>
    </source>
</evidence>
<dbReference type="KEGG" id="ipa:Isop_3384"/>
<evidence type="ECO:0000313" key="1">
    <source>
        <dbReference type="EMBL" id="ADV63943.1"/>
    </source>
</evidence>
<reference evidence="1 2" key="2">
    <citation type="journal article" date="2011" name="Stand. Genomic Sci.">
        <title>Complete genome sequence of Isosphaera pallida type strain (IS1B).</title>
        <authorList>
            <consortium name="US DOE Joint Genome Institute (JGI-PGF)"/>
            <person name="Goker M."/>
            <person name="Cleland D."/>
            <person name="Saunders E."/>
            <person name="Lapidus A."/>
            <person name="Nolan M."/>
            <person name="Lucas S."/>
            <person name="Hammon N."/>
            <person name="Deshpande S."/>
            <person name="Cheng J.F."/>
            <person name="Tapia R."/>
            <person name="Han C."/>
            <person name="Goodwin L."/>
            <person name="Pitluck S."/>
            <person name="Liolios K."/>
            <person name="Pagani I."/>
            <person name="Ivanova N."/>
            <person name="Mavromatis K."/>
            <person name="Pati A."/>
            <person name="Chen A."/>
            <person name="Palaniappan K."/>
            <person name="Land M."/>
            <person name="Hauser L."/>
            <person name="Chang Y.J."/>
            <person name="Jeffries C.D."/>
            <person name="Detter J.C."/>
            <person name="Beck B."/>
            <person name="Woyke T."/>
            <person name="Bristow J."/>
            <person name="Eisen J.A."/>
            <person name="Markowitz V."/>
            <person name="Hugenholtz P."/>
            <person name="Kyrpides N.C."/>
            <person name="Klenk H.P."/>
        </authorList>
    </citation>
    <scope>NUCLEOTIDE SEQUENCE [LARGE SCALE GENOMIC DNA]</scope>
    <source>
        <strain evidence="2">ATCC 43644 / DSM 9630 / IS1B</strain>
    </source>
</reference>